<dbReference type="InterPro" id="IPR001128">
    <property type="entry name" value="Cyt_P450"/>
</dbReference>
<comment type="cofactor">
    <cofactor evidence="1">
        <name>heme</name>
        <dbReference type="ChEBI" id="CHEBI:30413"/>
    </cofactor>
</comment>
<gene>
    <name evidence="10" type="ORF">ACH5RR_026588</name>
</gene>
<evidence type="ECO:0000256" key="6">
    <source>
        <dbReference type="ARBA" id="ARBA00023002"/>
    </source>
</evidence>
<protein>
    <submittedName>
        <fullName evidence="10">Uncharacterized protein</fullName>
    </submittedName>
</protein>
<keyword evidence="8" id="KW-0503">Monooxygenase</keyword>
<comment type="caution">
    <text evidence="10">The sequence shown here is derived from an EMBL/GenBank/DDBJ whole genome shotgun (WGS) entry which is preliminary data.</text>
</comment>
<evidence type="ECO:0000256" key="8">
    <source>
        <dbReference type="ARBA" id="ARBA00023033"/>
    </source>
</evidence>
<evidence type="ECO:0000256" key="4">
    <source>
        <dbReference type="ARBA" id="ARBA00022617"/>
    </source>
</evidence>
<dbReference type="Proteomes" id="UP001630127">
    <property type="component" value="Unassembled WGS sequence"/>
</dbReference>
<reference evidence="10 11" key="1">
    <citation type="submission" date="2024-11" db="EMBL/GenBank/DDBJ databases">
        <title>A near-complete genome assembly of Cinchona calisaya.</title>
        <authorList>
            <person name="Lian D.C."/>
            <person name="Zhao X.W."/>
            <person name="Wei L."/>
        </authorList>
    </citation>
    <scope>NUCLEOTIDE SEQUENCE [LARGE SCALE GENOMIC DNA]</scope>
    <source>
        <tissue evidence="10">Nenye</tissue>
    </source>
</reference>
<proteinExistence type="inferred from homology"/>
<evidence type="ECO:0000313" key="11">
    <source>
        <dbReference type="Proteomes" id="UP001630127"/>
    </source>
</evidence>
<keyword evidence="5" id="KW-0479">Metal-binding</keyword>
<dbReference type="AlphaFoldDB" id="A0ABD2Z361"/>
<comment type="subcellular location">
    <subcellularLocation>
        <location evidence="2">Membrane</location>
    </subcellularLocation>
</comment>
<dbReference type="EMBL" id="JBJUIK010000011">
    <property type="protein sequence ID" value="KAL3513871.1"/>
    <property type="molecule type" value="Genomic_DNA"/>
</dbReference>
<dbReference type="InterPro" id="IPR036396">
    <property type="entry name" value="Cyt_P450_sf"/>
</dbReference>
<accession>A0ABD2Z361</accession>
<evidence type="ECO:0000256" key="7">
    <source>
        <dbReference type="ARBA" id="ARBA00023004"/>
    </source>
</evidence>
<evidence type="ECO:0000313" key="10">
    <source>
        <dbReference type="EMBL" id="KAL3513871.1"/>
    </source>
</evidence>
<sequence>MRKIKGHVSLYIYIYMQSEASSPATILCLYKSNIATCNFTSKKQRLSPGKTGWPLLGENLDYFFKVQQEIRYKFVAYRMNKYSSKIFRTSLIGQQLVVLCNAEGNKFLFSNEKKLVQVWWPSTLDKLFAKSDDTPCNEHSLRIRKLFSSVLKADVLNEYVSIMDTMMKLHLRTYWNGKEVKVGDMAKKYMLTLACNIFLGIKDHDKIEKLAKAIDHVAIGLHSMPLNLPGTALNCGMQASKLMREELEATIKQRKIDLSEHEDIASHRFIGGWLCNSAPHNYQHYEASCGASRCLQFCPKSLETTAQGVSKKLSLTSTTKDIPFQEIHWILHATHKNPEYFPDPEIFDPSRFQGNGQLFFAFVPFGGGPRREKIIPDEKVLFYPFPRPAHGLPVRRHLH</sequence>
<evidence type="ECO:0000256" key="3">
    <source>
        <dbReference type="ARBA" id="ARBA00010617"/>
    </source>
</evidence>
<dbReference type="GO" id="GO:0046872">
    <property type="term" value="F:metal ion binding"/>
    <property type="evidence" value="ECO:0007669"/>
    <property type="project" value="UniProtKB-KW"/>
</dbReference>
<keyword evidence="6" id="KW-0560">Oxidoreductase</keyword>
<dbReference type="Gene3D" id="1.10.630.10">
    <property type="entry name" value="Cytochrome P450"/>
    <property type="match status" value="2"/>
</dbReference>
<dbReference type="PANTHER" id="PTHR24286:SF349">
    <property type="entry name" value="CYTOCHROME P450 716A1-RELATED"/>
    <property type="match status" value="1"/>
</dbReference>
<dbReference type="Pfam" id="PF00067">
    <property type="entry name" value="p450"/>
    <property type="match status" value="1"/>
</dbReference>
<evidence type="ECO:0000256" key="2">
    <source>
        <dbReference type="ARBA" id="ARBA00004370"/>
    </source>
</evidence>
<dbReference type="PANTHER" id="PTHR24286">
    <property type="entry name" value="CYTOCHROME P450 26"/>
    <property type="match status" value="1"/>
</dbReference>
<dbReference type="SUPFAM" id="SSF48264">
    <property type="entry name" value="Cytochrome P450"/>
    <property type="match status" value="1"/>
</dbReference>
<comment type="similarity">
    <text evidence="3">Belongs to the cytochrome P450 family.</text>
</comment>
<organism evidence="10 11">
    <name type="scientific">Cinchona calisaya</name>
    <dbReference type="NCBI Taxonomy" id="153742"/>
    <lineage>
        <taxon>Eukaryota</taxon>
        <taxon>Viridiplantae</taxon>
        <taxon>Streptophyta</taxon>
        <taxon>Embryophyta</taxon>
        <taxon>Tracheophyta</taxon>
        <taxon>Spermatophyta</taxon>
        <taxon>Magnoliopsida</taxon>
        <taxon>eudicotyledons</taxon>
        <taxon>Gunneridae</taxon>
        <taxon>Pentapetalae</taxon>
        <taxon>asterids</taxon>
        <taxon>lamiids</taxon>
        <taxon>Gentianales</taxon>
        <taxon>Rubiaceae</taxon>
        <taxon>Cinchonoideae</taxon>
        <taxon>Cinchoneae</taxon>
        <taxon>Cinchona</taxon>
    </lineage>
</organism>
<keyword evidence="7" id="KW-0408">Iron</keyword>
<name>A0ABD2Z361_9GENT</name>
<evidence type="ECO:0000256" key="1">
    <source>
        <dbReference type="ARBA" id="ARBA00001971"/>
    </source>
</evidence>
<keyword evidence="4" id="KW-0349">Heme</keyword>
<evidence type="ECO:0000256" key="5">
    <source>
        <dbReference type="ARBA" id="ARBA00022723"/>
    </source>
</evidence>
<evidence type="ECO:0000256" key="9">
    <source>
        <dbReference type="ARBA" id="ARBA00023136"/>
    </source>
</evidence>
<keyword evidence="11" id="KW-1185">Reference proteome</keyword>
<keyword evidence="9" id="KW-0472">Membrane</keyword>